<keyword evidence="1" id="KW-1185">Reference proteome</keyword>
<dbReference type="AlphaFoldDB" id="A0A915I9A8"/>
<reference evidence="2" key="1">
    <citation type="submission" date="2022-11" db="UniProtKB">
        <authorList>
            <consortium name="WormBaseParasite"/>
        </authorList>
    </citation>
    <scope>IDENTIFICATION</scope>
</reference>
<sequence>MHHFGFEIKKGFLTSSPNDSLSSNLKHKISKKPTFVDHQELKIKIYQLNYRQFTKLSIVHYGGQSTAWEDLGP</sequence>
<name>A0A915I9A8_ROMCU</name>
<evidence type="ECO:0000313" key="2">
    <source>
        <dbReference type="WBParaSite" id="nRc.2.0.1.t10759-RA"/>
    </source>
</evidence>
<evidence type="ECO:0000313" key="1">
    <source>
        <dbReference type="Proteomes" id="UP000887565"/>
    </source>
</evidence>
<protein>
    <submittedName>
        <fullName evidence="2">Uncharacterized protein</fullName>
    </submittedName>
</protein>
<dbReference type="Proteomes" id="UP000887565">
    <property type="component" value="Unplaced"/>
</dbReference>
<accession>A0A915I9A8</accession>
<proteinExistence type="predicted"/>
<dbReference type="WBParaSite" id="nRc.2.0.1.t10759-RA">
    <property type="protein sequence ID" value="nRc.2.0.1.t10759-RA"/>
    <property type="gene ID" value="nRc.2.0.1.g10759"/>
</dbReference>
<organism evidence="1 2">
    <name type="scientific">Romanomermis culicivorax</name>
    <name type="common">Nematode worm</name>
    <dbReference type="NCBI Taxonomy" id="13658"/>
    <lineage>
        <taxon>Eukaryota</taxon>
        <taxon>Metazoa</taxon>
        <taxon>Ecdysozoa</taxon>
        <taxon>Nematoda</taxon>
        <taxon>Enoplea</taxon>
        <taxon>Dorylaimia</taxon>
        <taxon>Mermithida</taxon>
        <taxon>Mermithoidea</taxon>
        <taxon>Mermithidae</taxon>
        <taxon>Romanomermis</taxon>
    </lineage>
</organism>